<proteinExistence type="predicted"/>
<dbReference type="EMBL" id="CABFVH010000048">
    <property type="protein sequence ID" value="VUF15209.1"/>
    <property type="molecule type" value="Genomic_DNA"/>
</dbReference>
<evidence type="ECO:0000313" key="3">
    <source>
        <dbReference type="Proteomes" id="UP000401717"/>
    </source>
</evidence>
<dbReference type="RefSeq" id="WP_144767605.1">
    <property type="nucleotide sequence ID" value="NZ_BPQI01000021.1"/>
</dbReference>
<evidence type="ECO:0000313" key="4">
    <source>
        <dbReference type="Proteomes" id="UP001055303"/>
    </source>
</evidence>
<reference evidence="1" key="2">
    <citation type="journal article" date="2021" name="Front. Microbiol.">
        <title>Comprehensive Comparative Genomics and Phenotyping of Methylobacterium Species.</title>
        <authorList>
            <person name="Alessa O."/>
            <person name="Ogura Y."/>
            <person name="Fujitani Y."/>
            <person name="Takami H."/>
            <person name="Hayashi T."/>
            <person name="Sahin N."/>
            <person name="Tani A."/>
        </authorList>
    </citation>
    <scope>NUCLEOTIDE SEQUENCE</scope>
    <source>
        <strain evidence="1">DSM 22415</strain>
    </source>
</reference>
<reference evidence="2 3" key="1">
    <citation type="submission" date="2019-06" db="EMBL/GenBank/DDBJ databases">
        <authorList>
            <person name="Rodrigo-Torres L."/>
            <person name="Arahal R. D."/>
            <person name="Lucena T."/>
        </authorList>
    </citation>
    <scope>NUCLEOTIDE SEQUENCE [LARGE SCALE GENOMIC DNA]</scope>
    <source>
        <strain evidence="2 3">SW08-7</strain>
    </source>
</reference>
<dbReference type="Proteomes" id="UP001055303">
    <property type="component" value="Unassembled WGS sequence"/>
</dbReference>
<protein>
    <submittedName>
        <fullName evidence="2">Uncharacterized protein</fullName>
    </submittedName>
</protein>
<dbReference type="EMBL" id="BPQI01000021">
    <property type="protein sequence ID" value="GJD55212.1"/>
    <property type="molecule type" value="Genomic_DNA"/>
</dbReference>
<evidence type="ECO:0000313" key="2">
    <source>
        <dbReference type="EMBL" id="VUF15209.1"/>
    </source>
</evidence>
<evidence type="ECO:0000313" key="1">
    <source>
        <dbReference type="EMBL" id="GJD55212.1"/>
    </source>
</evidence>
<dbReference type="OrthoDB" id="10004990at2"/>
<dbReference type="AlphaFoldDB" id="A0A564G3Y7"/>
<reference evidence="1" key="3">
    <citation type="submission" date="2021-08" db="EMBL/GenBank/DDBJ databases">
        <authorList>
            <person name="Tani A."/>
            <person name="Ola A."/>
            <person name="Ogura Y."/>
            <person name="Katsura K."/>
            <person name="Hayashi T."/>
        </authorList>
    </citation>
    <scope>NUCLEOTIDE SEQUENCE</scope>
    <source>
        <strain evidence="1">DSM 22415</strain>
    </source>
</reference>
<name>A0A564G3Y7_9HYPH</name>
<accession>A0A564G3Y7</accession>
<organism evidence="2 3">
    <name type="scientific">Methylobacterium dankookense</name>
    <dbReference type="NCBI Taxonomy" id="560405"/>
    <lineage>
        <taxon>Bacteria</taxon>
        <taxon>Pseudomonadati</taxon>
        <taxon>Pseudomonadota</taxon>
        <taxon>Alphaproteobacteria</taxon>
        <taxon>Hyphomicrobiales</taxon>
        <taxon>Methylobacteriaceae</taxon>
        <taxon>Methylobacterium</taxon>
    </lineage>
</organism>
<keyword evidence="4" id="KW-1185">Reference proteome</keyword>
<dbReference type="Proteomes" id="UP000401717">
    <property type="component" value="Unassembled WGS sequence"/>
</dbReference>
<sequence>MAETSTASRQVPQDHPLMIAWEAYKKRQRYGQIREWAQQEAHVDGALWAAFEQGFRAASLMPHPNPPGGPEANPAGEALYRAAVERSQAEFPEEREAQSLEDAVRFIERWMPESLPANEHGQIPFGRALLEMALDAMKGTLAQREASRG</sequence>
<gene>
    <name evidence="1" type="ORF">IFDJLNFL_1096</name>
    <name evidence="2" type="ORF">MTDSW087_04944</name>
</gene>